<accession>A0A6S7GZT3</accession>
<dbReference type="Proteomes" id="UP001152795">
    <property type="component" value="Unassembled WGS sequence"/>
</dbReference>
<name>A0A6S7GZT3_PARCT</name>
<dbReference type="EMBL" id="CACRXK020001573">
    <property type="protein sequence ID" value="CAB3989930.1"/>
    <property type="molecule type" value="Genomic_DNA"/>
</dbReference>
<protein>
    <submittedName>
        <fullName evidence="1">Uncharacterized protein</fullName>
    </submittedName>
</protein>
<organism evidence="1 2">
    <name type="scientific">Paramuricea clavata</name>
    <name type="common">Red gorgonian</name>
    <name type="synonym">Violescent sea-whip</name>
    <dbReference type="NCBI Taxonomy" id="317549"/>
    <lineage>
        <taxon>Eukaryota</taxon>
        <taxon>Metazoa</taxon>
        <taxon>Cnidaria</taxon>
        <taxon>Anthozoa</taxon>
        <taxon>Octocorallia</taxon>
        <taxon>Malacalcyonacea</taxon>
        <taxon>Plexauridae</taxon>
        <taxon>Paramuricea</taxon>
    </lineage>
</organism>
<evidence type="ECO:0000313" key="2">
    <source>
        <dbReference type="Proteomes" id="UP001152795"/>
    </source>
</evidence>
<proteinExistence type="predicted"/>
<sequence length="245" mass="27925">MATTTSVSCTCTLCTKWLAPDPGTGRVVITCAENRCLCEKEVNLEGEQVGGEWRVYYRCARRGCGYNLNALAVNLKQQKTILRHCEDYLLDQHVRCDCNKIAGYSIEDVPLLGLQLFFVCRLGRCQMHQSTLEVDALSLRGVRCLCHKPCVLRDGFYICPNADDTYCGFWIAQQDSITHMHVELTCEQMLEHAYLAFPYIAQRVCDKPGRLKFKYNANYTNGHLGYVCGDQDCDVFITDILHFYK</sequence>
<comment type="caution">
    <text evidence="1">The sequence shown here is derived from an EMBL/GenBank/DDBJ whole genome shotgun (WGS) entry which is preliminary data.</text>
</comment>
<reference evidence="1" key="1">
    <citation type="submission" date="2020-04" db="EMBL/GenBank/DDBJ databases">
        <authorList>
            <person name="Alioto T."/>
            <person name="Alioto T."/>
            <person name="Gomez Garrido J."/>
        </authorList>
    </citation>
    <scope>NUCLEOTIDE SEQUENCE</scope>
    <source>
        <strain evidence="1">A484AB</strain>
    </source>
</reference>
<dbReference type="AlphaFoldDB" id="A0A6S7GZT3"/>
<keyword evidence="2" id="KW-1185">Reference proteome</keyword>
<gene>
    <name evidence="1" type="ORF">PACLA_8A055829</name>
</gene>
<evidence type="ECO:0000313" key="1">
    <source>
        <dbReference type="EMBL" id="CAB3989930.1"/>
    </source>
</evidence>